<dbReference type="Proteomes" id="UP000198211">
    <property type="component" value="Unassembled WGS sequence"/>
</dbReference>
<feature type="transmembrane region" description="Helical" evidence="1">
    <location>
        <begin position="187"/>
        <end position="204"/>
    </location>
</feature>
<evidence type="ECO:0008006" key="4">
    <source>
        <dbReference type="Google" id="ProtNLM"/>
    </source>
</evidence>
<organism evidence="2 3">
    <name type="scientific">Phytophthora megakarya</name>
    <dbReference type="NCBI Taxonomy" id="4795"/>
    <lineage>
        <taxon>Eukaryota</taxon>
        <taxon>Sar</taxon>
        <taxon>Stramenopiles</taxon>
        <taxon>Oomycota</taxon>
        <taxon>Peronosporomycetes</taxon>
        <taxon>Peronosporales</taxon>
        <taxon>Peronosporaceae</taxon>
        <taxon>Phytophthora</taxon>
    </lineage>
</organism>
<dbReference type="PANTHER" id="PTHR46366:SF1">
    <property type="entry name" value="PDZ DOMAIN-CONTAINING PROTEIN C1685.05"/>
    <property type="match status" value="1"/>
</dbReference>
<feature type="transmembrane region" description="Helical" evidence="1">
    <location>
        <begin position="553"/>
        <end position="574"/>
    </location>
</feature>
<dbReference type="EMBL" id="NBNE01005576">
    <property type="protein sequence ID" value="OWZ03347.1"/>
    <property type="molecule type" value="Genomic_DNA"/>
</dbReference>
<dbReference type="OrthoDB" id="123435at2759"/>
<evidence type="ECO:0000313" key="2">
    <source>
        <dbReference type="EMBL" id="OWZ03347.1"/>
    </source>
</evidence>
<keyword evidence="1" id="KW-0472">Membrane</keyword>
<name>A0A225VEX4_9STRA</name>
<feature type="transmembrane region" description="Helical" evidence="1">
    <location>
        <begin position="358"/>
        <end position="384"/>
    </location>
</feature>
<sequence length="1071" mass="122250">MLPGKVHALEEGPHDTVVRSESARAQYIITVRSYLKFVTPHKITGNLIVPMGIEKKVSNLIENCPVKGMLLSGSWFNIDPTHYYVTRVGRICHYVLPQYNAHGNYLMGNVTVEPYYTTPSSCINDSVAIEQYFYHGSIGFYSFYEEQDGTYCSIDNTAYIVGVGLGSFDINGVSLAEDTGFEGYRSSYWFGITGAIWIAFRALVLRRCYVTVKRYGYTCQEMGEYLSRKEAVIFVQENLRLIAHGATNCHRAVVLYLLIEGFMADVFLLVANDGLFVKLQYASMGYNLSALLLLVFEMIENTKCLPEKWRMFIKRLLFSYETAFLGELVSAAVQQRLLTLLNRTNLRESRPIALAVSYYAWALVGHGIFVLNVIGFLIGVRVLFATLYVRLEYGTFAVFLAPCSVDTTLKLRNKMVMLGGYRWKNKNLLYTTSAMKAFGLQKMVDNGTEFVVLRKLYWFTVPTYNLCVIGIKNREGVLPCVERLCTGVVSFFEQDVGGDGRVRQSVFIRVRRKVLTDPISLNHDRVQCLEHGSHHPMARVEARINMLWTADRMLIGAWVFIGLIPYILMIRSYLNFVTPHKITETLVIPLGVQKQTENLPERCPIEGFFLGQVWWNVELTHYYTLPHGYVCHYVVPQYNIHGNFHIGDQKTTPYKTTPHECDADSYPYQMYLYHGSFGYFSFYEEQIGSYCARDKTAYIVSQGLGTFDINGHDLVEDTGSTNYRKSYWYGIIGAIWVVYRGLVLRRSYVICKRYGQRCRAMGVKLRRKEAVVFVHEQLRLTGHNATKLHRVVLIYLLIEGLMGDLFLLIANNGFLAKIQYVSLGYNLSGMLLLVFEIIESANWLRESTRVFFKRLLFCYESSLLGEIVGAALQQPFLTQLNGSRTLKRSNNVNLAVSHYVWSIVGHSIFVICVIGFIMMVRALWAIVYVMWKHQTLAIFSEPCCVDTAMGRRNKMTMLGGYRWSNGKLYYKPDALKSFGLVKMEDEDNTEYIALRKLYWFAVPRNDLFVIGMLAEDEVKPCSERPCTGLISFFDRMLGGDVTEPGGELRQLVFLRNKIAPGSDSINILPLA</sequence>
<evidence type="ECO:0000313" key="3">
    <source>
        <dbReference type="Proteomes" id="UP000198211"/>
    </source>
</evidence>
<feature type="transmembrane region" description="Helical" evidence="1">
    <location>
        <begin position="823"/>
        <end position="844"/>
    </location>
</feature>
<feature type="transmembrane region" description="Helical" evidence="1">
    <location>
        <begin position="277"/>
        <end position="296"/>
    </location>
</feature>
<dbReference type="PANTHER" id="PTHR46366">
    <property type="entry name" value="PRO-APOPTOTIC SERINE PROTEASE NMA111"/>
    <property type="match status" value="1"/>
</dbReference>
<keyword evidence="1" id="KW-0812">Transmembrane</keyword>
<feature type="transmembrane region" description="Helical" evidence="1">
    <location>
        <begin position="898"/>
        <end position="931"/>
    </location>
</feature>
<feature type="transmembrane region" description="Helical" evidence="1">
    <location>
        <begin position="317"/>
        <end position="338"/>
    </location>
</feature>
<proteinExistence type="predicted"/>
<feature type="transmembrane region" description="Helical" evidence="1">
    <location>
        <begin position="856"/>
        <end position="878"/>
    </location>
</feature>
<feature type="transmembrane region" description="Helical" evidence="1">
    <location>
        <begin position="726"/>
        <end position="743"/>
    </location>
</feature>
<protein>
    <recommendedName>
        <fullName evidence="4">Transmembrane protein</fullName>
    </recommendedName>
</protein>
<keyword evidence="3" id="KW-1185">Reference proteome</keyword>
<reference evidence="3" key="1">
    <citation type="submission" date="2017-03" db="EMBL/GenBank/DDBJ databases">
        <title>Phytopthora megakarya and P. palmivora, two closely related causual agents of cacao black pod achieved similar genome size and gene model numbers by different mechanisms.</title>
        <authorList>
            <person name="Ali S."/>
            <person name="Shao J."/>
            <person name="Larry D.J."/>
            <person name="Kronmiller B."/>
            <person name="Shen D."/>
            <person name="Strem M.D."/>
            <person name="Melnick R.L."/>
            <person name="Guiltinan M.J."/>
            <person name="Tyler B.M."/>
            <person name="Meinhardt L.W."/>
            <person name="Bailey B.A."/>
        </authorList>
    </citation>
    <scope>NUCLEOTIDE SEQUENCE [LARGE SCALE GENOMIC DNA]</scope>
    <source>
        <strain evidence="3">zdho120</strain>
    </source>
</reference>
<feature type="transmembrane region" description="Helical" evidence="1">
    <location>
        <begin position="253"/>
        <end position="271"/>
    </location>
</feature>
<feature type="transmembrane region" description="Helical" evidence="1">
    <location>
        <begin position="792"/>
        <end position="811"/>
    </location>
</feature>
<evidence type="ECO:0000256" key="1">
    <source>
        <dbReference type="SAM" id="Phobius"/>
    </source>
</evidence>
<gene>
    <name evidence="2" type="ORF">PHMEG_00024939</name>
</gene>
<keyword evidence="1" id="KW-1133">Transmembrane helix</keyword>
<dbReference type="AlphaFoldDB" id="A0A225VEX4"/>
<accession>A0A225VEX4</accession>
<comment type="caution">
    <text evidence="2">The sequence shown here is derived from an EMBL/GenBank/DDBJ whole genome shotgun (WGS) entry which is preliminary data.</text>
</comment>